<name>A0A453P1A0_AEGTS</name>
<sequence length="70" mass="8492">MTESKQIVILDYSDYQVQYTATYQLLKFLLQPSIYQHKKVSFAHHVYYVPLNHVYHFQVLIVQYYMKAIC</sequence>
<reference evidence="2" key="1">
    <citation type="journal article" date="2014" name="Science">
        <title>Ancient hybridizations among the ancestral genomes of bread wheat.</title>
        <authorList>
            <consortium name="International Wheat Genome Sequencing Consortium,"/>
            <person name="Marcussen T."/>
            <person name="Sandve S.R."/>
            <person name="Heier L."/>
            <person name="Spannagl M."/>
            <person name="Pfeifer M."/>
            <person name="Jakobsen K.S."/>
            <person name="Wulff B.B."/>
            <person name="Steuernagel B."/>
            <person name="Mayer K.F."/>
            <person name="Olsen O.A."/>
        </authorList>
    </citation>
    <scope>NUCLEOTIDE SEQUENCE [LARGE SCALE GENOMIC DNA]</scope>
    <source>
        <strain evidence="2">cv. AL8/78</strain>
    </source>
</reference>
<dbReference type="Gramene" id="AET6Gv20566100.23">
    <property type="protein sequence ID" value="AET6Gv20566100.23"/>
    <property type="gene ID" value="AET6Gv20566100"/>
</dbReference>
<reference evidence="1" key="5">
    <citation type="journal article" date="2021" name="G3 (Bethesda)">
        <title>Aegilops tauschii genome assembly Aet v5.0 features greater sequence contiguity and improved annotation.</title>
        <authorList>
            <person name="Wang L."/>
            <person name="Zhu T."/>
            <person name="Rodriguez J.C."/>
            <person name="Deal K.R."/>
            <person name="Dubcovsky J."/>
            <person name="McGuire P.E."/>
            <person name="Lux T."/>
            <person name="Spannagl M."/>
            <person name="Mayer K.F.X."/>
            <person name="Baldrich P."/>
            <person name="Meyers B.C."/>
            <person name="Huo N."/>
            <person name="Gu Y.Q."/>
            <person name="Zhou H."/>
            <person name="Devos K.M."/>
            <person name="Bennetzen J.L."/>
            <person name="Unver T."/>
            <person name="Budak H."/>
            <person name="Gulick P.J."/>
            <person name="Galiba G."/>
            <person name="Kalapos B."/>
            <person name="Nelson D.R."/>
            <person name="Li P."/>
            <person name="You F.M."/>
            <person name="Luo M.C."/>
            <person name="Dvorak J."/>
        </authorList>
    </citation>
    <scope>NUCLEOTIDE SEQUENCE [LARGE SCALE GENOMIC DNA]</scope>
    <source>
        <strain evidence="1">cv. AL8/78</strain>
    </source>
</reference>
<evidence type="ECO:0000313" key="2">
    <source>
        <dbReference type="Proteomes" id="UP000015105"/>
    </source>
</evidence>
<evidence type="ECO:0000313" key="1">
    <source>
        <dbReference type="EnsemblPlants" id="AET6Gv20566100.7"/>
    </source>
</evidence>
<reference evidence="2" key="2">
    <citation type="journal article" date="2017" name="Nat. Plants">
        <title>The Aegilops tauschii genome reveals multiple impacts of transposons.</title>
        <authorList>
            <person name="Zhao G."/>
            <person name="Zou C."/>
            <person name="Li K."/>
            <person name="Wang K."/>
            <person name="Li T."/>
            <person name="Gao L."/>
            <person name="Zhang X."/>
            <person name="Wang H."/>
            <person name="Yang Z."/>
            <person name="Liu X."/>
            <person name="Jiang W."/>
            <person name="Mao L."/>
            <person name="Kong X."/>
            <person name="Jiao Y."/>
            <person name="Jia J."/>
        </authorList>
    </citation>
    <scope>NUCLEOTIDE SEQUENCE [LARGE SCALE GENOMIC DNA]</scope>
    <source>
        <strain evidence="2">cv. AL8/78</strain>
    </source>
</reference>
<dbReference type="EnsemblPlants" id="AET6Gv20566100.7">
    <property type="protein sequence ID" value="AET6Gv20566100.7"/>
    <property type="gene ID" value="AET6Gv20566100"/>
</dbReference>
<protein>
    <submittedName>
        <fullName evidence="1">Uncharacterized protein</fullName>
    </submittedName>
</protein>
<accession>A0A453P1A0</accession>
<keyword evidence="2" id="KW-1185">Reference proteome</keyword>
<dbReference type="EnsemblPlants" id="AET6Gv20566100.23">
    <property type="protein sequence ID" value="AET6Gv20566100.23"/>
    <property type="gene ID" value="AET6Gv20566100"/>
</dbReference>
<reference evidence="1" key="3">
    <citation type="journal article" date="2017" name="Nature">
        <title>Genome sequence of the progenitor of the wheat D genome Aegilops tauschii.</title>
        <authorList>
            <person name="Luo M.C."/>
            <person name="Gu Y.Q."/>
            <person name="Puiu D."/>
            <person name="Wang H."/>
            <person name="Twardziok S.O."/>
            <person name="Deal K.R."/>
            <person name="Huo N."/>
            <person name="Zhu T."/>
            <person name="Wang L."/>
            <person name="Wang Y."/>
            <person name="McGuire P.E."/>
            <person name="Liu S."/>
            <person name="Long H."/>
            <person name="Ramasamy R.K."/>
            <person name="Rodriguez J.C."/>
            <person name="Van S.L."/>
            <person name="Yuan L."/>
            <person name="Wang Z."/>
            <person name="Xia Z."/>
            <person name="Xiao L."/>
            <person name="Anderson O.D."/>
            <person name="Ouyang S."/>
            <person name="Liang Y."/>
            <person name="Zimin A.V."/>
            <person name="Pertea G."/>
            <person name="Qi P."/>
            <person name="Bennetzen J.L."/>
            <person name="Dai X."/>
            <person name="Dawson M.W."/>
            <person name="Muller H.G."/>
            <person name="Kugler K."/>
            <person name="Rivarola-Duarte L."/>
            <person name="Spannagl M."/>
            <person name="Mayer K.F.X."/>
            <person name="Lu F.H."/>
            <person name="Bevan M.W."/>
            <person name="Leroy P."/>
            <person name="Li P."/>
            <person name="You F.M."/>
            <person name="Sun Q."/>
            <person name="Liu Z."/>
            <person name="Lyons E."/>
            <person name="Wicker T."/>
            <person name="Salzberg S.L."/>
            <person name="Devos K.M."/>
            <person name="Dvorak J."/>
        </authorList>
    </citation>
    <scope>NUCLEOTIDE SEQUENCE [LARGE SCALE GENOMIC DNA]</scope>
    <source>
        <strain evidence="1">cv. AL8/78</strain>
    </source>
</reference>
<proteinExistence type="predicted"/>
<reference evidence="1" key="4">
    <citation type="submission" date="2019-03" db="UniProtKB">
        <authorList>
            <consortium name="EnsemblPlants"/>
        </authorList>
    </citation>
    <scope>IDENTIFICATION</scope>
</reference>
<dbReference type="Gramene" id="AET6Gv20566100.7">
    <property type="protein sequence ID" value="AET6Gv20566100.7"/>
    <property type="gene ID" value="AET6Gv20566100"/>
</dbReference>
<dbReference type="Proteomes" id="UP000015105">
    <property type="component" value="Chromosome 6D"/>
</dbReference>
<organism evidence="1 2">
    <name type="scientific">Aegilops tauschii subsp. strangulata</name>
    <name type="common">Goatgrass</name>
    <dbReference type="NCBI Taxonomy" id="200361"/>
    <lineage>
        <taxon>Eukaryota</taxon>
        <taxon>Viridiplantae</taxon>
        <taxon>Streptophyta</taxon>
        <taxon>Embryophyta</taxon>
        <taxon>Tracheophyta</taxon>
        <taxon>Spermatophyta</taxon>
        <taxon>Magnoliopsida</taxon>
        <taxon>Liliopsida</taxon>
        <taxon>Poales</taxon>
        <taxon>Poaceae</taxon>
        <taxon>BOP clade</taxon>
        <taxon>Pooideae</taxon>
        <taxon>Triticodae</taxon>
        <taxon>Triticeae</taxon>
        <taxon>Triticinae</taxon>
        <taxon>Aegilops</taxon>
    </lineage>
</organism>
<dbReference type="AlphaFoldDB" id="A0A453P1A0"/>